<dbReference type="InterPro" id="IPR022755">
    <property type="entry name" value="Znf_C2H2_jaz"/>
</dbReference>
<comment type="caution">
    <text evidence="8">The sequence shown here is derived from an EMBL/GenBank/DDBJ whole genome shotgun (WGS) entry which is preliminary data.</text>
</comment>
<dbReference type="PANTHER" id="PTHR44029:SF1">
    <property type="entry name" value="DNAJ HOMOLOG SUBFAMILY C MEMBER 21"/>
    <property type="match status" value="1"/>
</dbReference>
<feature type="compositionally biased region" description="Polar residues" evidence="5">
    <location>
        <begin position="263"/>
        <end position="280"/>
    </location>
</feature>
<proteinExistence type="predicted"/>
<dbReference type="InterPro" id="IPR051964">
    <property type="entry name" value="Chaperone_stress_response"/>
</dbReference>
<dbReference type="Pfam" id="PF12171">
    <property type="entry name" value="zf-C2H2_jaz"/>
    <property type="match status" value="1"/>
</dbReference>
<reference evidence="8" key="1">
    <citation type="submission" date="2022-08" db="EMBL/GenBank/DDBJ databases">
        <authorList>
            <consortium name="DOE Joint Genome Institute"/>
            <person name="Min B."/>
            <person name="Sierra-Patev S."/>
            <person name="Naranjo-Ortiz M."/>
            <person name="Looney B."/>
            <person name="Konkel Z."/>
            <person name="Slot J.C."/>
            <person name="Sakamoto Y."/>
            <person name="Steenwyk J.L."/>
            <person name="Rokas A."/>
            <person name="Carro J."/>
            <person name="Camarero S."/>
            <person name="Ferreira P."/>
            <person name="Molpeceres G."/>
            <person name="Ruiz-duenas F.J."/>
            <person name="Serrano A."/>
            <person name="Henrissat B."/>
            <person name="Drula E."/>
            <person name="Hughes K.W."/>
            <person name="Mata J.L."/>
            <person name="Ishikawa N.K."/>
            <person name="Vargas-Isla R."/>
            <person name="Ushijima S."/>
            <person name="Smith C.A."/>
            <person name="Ahrendt S."/>
            <person name="Andreopoulos W."/>
            <person name="He G."/>
            <person name="LaButti K."/>
            <person name="Lipzen A."/>
            <person name="Ng V."/>
            <person name="Riley R."/>
            <person name="Sandor L."/>
            <person name="Barry K."/>
            <person name="Martinez A.T."/>
            <person name="Xiao Y."/>
            <person name="Gibbons J.G."/>
            <person name="Terashima K."/>
            <person name="Hibbett D.S."/>
            <person name="Grigoriev I.V."/>
        </authorList>
    </citation>
    <scope>NUCLEOTIDE SEQUENCE</scope>
    <source>
        <strain evidence="8">ET3784</strain>
    </source>
</reference>
<dbReference type="Proteomes" id="UP001176059">
    <property type="component" value="Unassembled WGS sequence"/>
</dbReference>
<dbReference type="GO" id="GO:0003676">
    <property type="term" value="F:nucleic acid binding"/>
    <property type="evidence" value="ECO:0007669"/>
    <property type="project" value="InterPro"/>
</dbReference>
<feature type="compositionally biased region" description="Basic and acidic residues" evidence="5">
    <location>
        <begin position="366"/>
        <end position="376"/>
    </location>
</feature>
<feature type="domain" description="C2H2-type" evidence="7">
    <location>
        <begin position="534"/>
        <end position="565"/>
    </location>
</feature>
<dbReference type="Pfam" id="PF21884">
    <property type="entry name" value="ZUO1-like_ZHD"/>
    <property type="match status" value="1"/>
</dbReference>
<evidence type="ECO:0000313" key="8">
    <source>
        <dbReference type="EMBL" id="KAJ3734170.1"/>
    </source>
</evidence>
<dbReference type="PROSITE" id="PS50076">
    <property type="entry name" value="DNAJ_2"/>
    <property type="match status" value="1"/>
</dbReference>
<dbReference type="Pfam" id="PF00226">
    <property type="entry name" value="DnaJ"/>
    <property type="match status" value="1"/>
</dbReference>
<dbReference type="InterPro" id="IPR036236">
    <property type="entry name" value="Znf_C2H2_sf"/>
</dbReference>
<dbReference type="PRINTS" id="PR00625">
    <property type="entry name" value="JDOMAIN"/>
</dbReference>
<feature type="compositionally biased region" description="Basic and acidic residues" evidence="5">
    <location>
        <begin position="416"/>
        <end position="427"/>
    </location>
</feature>
<dbReference type="GO" id="GO:0005737">
    <property type="term" value="C:cytoplasm"/>
    <property type="evidence" value="ECO:0007669"/>
    <property type="project" value="TreeGrafter"/>
</dbReference>
<dbReference type="AlphaFoldDB" id="A0AA38JQD3"/>
<dbReference type="EMBL" id="JANVFO010000014">
    <property type="protein sequence ID" value="KAJ3734170.1"/>
    <property type="molecule type" value="Genomic_DNA"/>
</dbReference>
<feature type="region of interest" description="Disordered" evidence="5">
    <location>
        <begin position="357"/>
        <end position="506"/>
    </location>
</feature>
<dbReference type="InterPro" id="IPR003604">
    <property type="entry name" value="Matrin/U1-like-C_Znf_C2H2"/>
</dbReference>
<dbReference type="InterPro" id="IPR013087">
    <property type="entry name" value="Znf_C2H2_type"/>
</dbReference>
<dbReference type="SMART" id="SM00451">
    <property type="entry name" value="ZnF_U1"/>
    <property type="match status" value="1"/>
</dbReference>
<evidence type="ECO:0000259" key="7">
    <source>
        <dbReference type="PROSITE" id="PS50157"/>
    </source>
</evidence>
<dbReference type="SMART" id="SM00355">
    <property type="entry name" value="ZnF_C2H2"/>
    <property type="match status" value="2"/>
</dbReference>
<dbReference type="Gene3D" id="1.10.287.110">
    <property type="entry name" value="DnaJ domain"/>
    <property type="match status" value="1"/>
</dbReference>
<evidence type="ECO:0000259" key="6">
    <source>
        <dbReference type="PROSITE" id="PS50076"/>
    </source>
</evidence>
<feature type="compositionally biased region" description="Basic and acidic residues" evidence="5">
    <location>
        <begin position="442"/>
        <end position="461"/>
    </location>
</feature>
<feature type="domain" description="C2H2-type" evidence="7">
    <location>
        <begin position="318"/>
        <end position="347"/>
    </location>
</feature>
<feature type="compositionally biased region" description="Basic and acidic residues" evidence="5">
    <location>
        <begin position="480"/>
        <end position="493"/>
    </location>
</feature>
<dbReference type="GO" id="GO:0008270">
    <property type="term" value="F:zinc ion binding"/>
    <property type="evidence" value="ECO:0007669"/>
    <property type="project" value="UniProtKB-KW"/>
</dbReference>
<dbReference type="InterPro" id="IPR036869">
    <property type="entry name" value="J_dom_sf"/>
</dbReference>
<gene>
    <name evidence="8" type="ORF">DFJ43DRAFT_1144747</name>
</gene>
<evidence type="ECO:0000256" key="2">
    <source>
        <dbReference type="ARBA" id="ARBA00022771"/>
    </source>
</evidence>
<feature type="region of interest" description="Disordered" evidence="5">
    <location>
        <begin position="261"/>
        <end position="282"/>
    </location>
</feature>
<evidence type="ECO:0000256" key="5">
    <source>
        <dbReference type="SAM" id="MobiDB-lite"/>
    </source>
</evidence>
<evidence type="ECO:0000256" key="1">
    <source>
        <dbReference type="ARBA" id="ARBA00022723"/>
    </source>
</evidence>
<dbReference type="PROSITE" id="PS00028">
    <property type="entry name" value="ZINC_FINGER_C2H2_1"/>
    <property type="match status" value="2"/>
</dbReference>
<dbReference type="PROSITE" id="PS50157">
    <property type="entry name" value="ZINC_FINGER_C2H2_2"/>
    <property type="match status" value="2"/>
</dbReference>
<evidence type="ECO:0000256" key="3">
    <source>
        <dbReference type="ARBA" id="ARBA00022833"/>
    </source>
</evidence>
<feature type="domain" description="J" evidence="6">
    <location>
        <begin position="19"/>
        <end position="85"/>
    </location>
</feature>
<protein>
    <submittedName>
        <fullName evidence="8">DnaJ domain-containing protein</fullName>
    </submittedName>
</protein>
<evidence type="ECO:0000313" key="9">
    <source>
        <dbReference type="Proteomes" id="UP001176059"/>
    </source>
</evidence>
<dbReference type="SUPFAM" id="SSF46565">
    <property type="entry name" value="Chaperone J-domain"/>
    <property type="match status" value="1"/>
</dbReference>
<keyword evidence="1" id="KW-0479">Metal-binding</keyword>
<keyword evidence="3" id="KW-0862">Zinc</keyword>
<dbReference type="SMART" id="SM00271">
    <property type="entry name" value="DnaJ"/>
    <property type="match status" value="1"/>
</dbReference>
<dbReference type="CDD" id="cd06257">
    <property type="entry name" value="DnaJ"/>
    <property type="match status" value="1"/>
</dbReference>
<evidence type="ECO:0000256" key="4">
    <source>
        <dbReference type="PROSITE-ProRule" id="PRU00042"/>
    </source>
</evidence>
<dbReference type="PANTHER" id="PTHR44029">
    <property type="entry name" value="DNAJ HOMOLOG SUBFAMILY C MEMBER 21"/>
    <property type="match status" value="1"/>
</dbReference>
<keyword evidence="2 4" id="KW-0863">Zinc-finger</keyword>
<sequence length="577" mass="66487">MGAGASNSGPKDVQNEIVDYYQLLEVEETATADEIKRSFRRLALLHHPDKNKDDVEGATKRFAELQQAYEVLSDDQERAWYDSHKASLAPEPDDETVYEDIRKGAPPSRARDRGLSVRQLSRFFDATLWKDFSDEDDGFYAIYRSLFVRLEAEEKLVSDNEVYLPSFGYSNWPWAPQSKEDNSTAARTFYNAWTNFATAKDFAWSDSWNLSEAPDRRVRRLMEKDNKKAREDARRDFNDTIRSLAKFLRKRDPRYKMHLARQAGTTQTHASGSSTPNFKKTTAPDVNYVEQDWQKIDHRAGDHDLEWAVAEGDDSEEWECVACDKSFRSEAAWDSHERSKKHLKEVERLRREMLEEGEMLGLDQEQEAKVEEKAPDAEDDLDLTPFESVRSSSPPYNQHAARLPSDGLTSESLPNENDKELDRPLKDKKARNKSKPSPATSKEPRSKSERRMDRLLHEEISSAHGSSLGLDSDQPNNDSAKPEPDEKTEMTKREQRRARQAKKAELNKETVNVSKIHFHIRQYTLLIHTFQLQIQCNWPGCGRTFESKTKLFAHVNEEGHAIQSDVTQKSKRSKGKR</sequence>
<dbReference type="InterPro" id="IPR018253">
    <property type="entry name" value="DnaJ_domain_CS"/>
</dbReference>
<dbReference type="PROSITE" id="PS00636">
    <property type="entry name" value="DNAJ_1"/>
    <property type="match status" value="1"/>
</dbReference>
<dbReference type="InterPro" id="IPR001623">
    <property type="entry name" value="DnaJ_domain"/>
</dbReference>
<reference evidence="8" key="2">
    <citation type="journal article" date="2023" name="Proc. Natl. Acad. Sci. U.S.A.">
        <title>A global phylogenomic analysis of the shiitake genus Lentinula.</title>
        <authorList>
            <person name="Sierra-Patev S."/>
            <person name="Min B."/>
            <person name="Naranjo-Ortiz M."/>
            <person name="Looney B."/>
            <person name="Konkel Z."/>
            <person name="Slot J.C."/>
            <person name="Sakamoto Y."/>
            <person name="Steenwyk J.L."/>
            <person name="Rokas A."/>
            <person name="Carro J."/>
            <person name="Camarero S."/>
            <person name="Ferreira P."/>
            <person name="Molpeceres G."/>
            <person name="Ruiz-Duenas F.J."/>
            <person name="Serrano A."/>
            <person name="Henrissat B."/>
            <person name="Drula E."/>
            <person name="Hughes K.W."/>
            <person name="Mata J.L."/>
            <person name="Ishikawa N.K."/>
            <person name="Vargas-Isla R."/>
            <person name="Ushijima S."/>
            <person name="Smith C.A."/>
            <person name="Donoghue J."/>
            <person name="Ahrendt S."/>
            <person name="Andreopoulos W."/>
            <person name="He G."/>
            <person name="LaButti K."/>
            <person name="Lipzen A."/>
            <person name="Ng V."/>
            <person name="Riley R."/>
            <person name="Sandor L."/>
            <person name="Barry K."/>
            <person name="Martinez A.T."/>
            <person name="Xiao Y."/>
            <person name="Gibbons J.G."/>
            <person name="Terashima K."/>
            <person name="Grigoriev I.V."/>
            <person name="Hibbett D."/>
        </authorList>
    </citation>
    <scope>NUCLEOTIDE SEQUENCE</scope>
    <source>
        <strain evidence="8">ET3784</strain>
    </source>
</reference>
<keyword evidence="9" id="KW-1185">Reference proteome</keyword>
<dbReference type="InterPro" id="IPR054076">
    <property type="entry name" value="ZUO1-like_ZHD"/>
</dbReference>
<dbReference type="SUPFAM" id="SSF57667">
    <property type="entry name" value="beta-beta-alpha zinc fingers"/>
    <property type="match status" value="1"/>
</dbReference>
<name>A0AA38JQD3_9AGAR</name>
<dbReference type="Gene3D" id="3.30.160.60">
    <property type="entry name" value="Classic Zinc Finger"/>
    <property type="match status" value="1"/>
</dbReference>
<accession>A0AA38JQD3</accession>
<organism evidence="8 9">
    <name type="scientific">Lentinula guzmanii</name>
    <dbReference type="NCBI Taxonomy" id="2804957"/>
    <lineage>
        <taxon>Eukaryota</taxon>
        <taxon>Fungi</taxon>
        <taxon>Dikarya</taxon>
        <taxon>Basidiomycota</taxon>
        <taxon>Agaricomycotina</taxon>
        <taxon>Agaricomycetes</taxon>
        <taxon>Agaricomycetidae</taxon>
        <taxon>Agaricales</taxon>
        <taxon>Marasmiineae</taxon>
        <taxon>Omphalotaceae</taxon>
        <taxon>Lentinula</taxon>
    </lineage>
</organism>